<dbReference type="Pfam" id="PF11915">
    <property type="entry name" value="DUF3433"/>
    <property type="match status" value="1"/>
</dbReference>
<dbReference type="OrthoDB" id="3793412at2759"/>
<dbReference type="Proteomes" id="UP000244855">
    <property type="component" value="Unassembled WGS sequence"/>
</dbReference>
<keyword evidence="2" id="KW-0472">Membrane</keyword>
<dbReference type="PANTHER" id="PTHR37544">
    <property type="entry name" value="SPRAY-RELATED"/>
    <property type="match status" value="1"/>
</dbReference>
<evidence type="ECO:0000256" key="2">
    <source>
        <dbReference type="SAM" id="Phobius"/>
    </source>
</evidence>
<feature type="transmembrane region" description="Helical" evidence="2">
    <location>
        <begin position="163"/>
        <end position="187"/>
    </location>
</feature>
<proteinExistence type="predicted"/>
<dbReference type="AlphaFoldDB" id="A0A2V1D524"/>
<evidence type="ECO:0000313" key="3">
    <source>
        <dbReference type="EMBL" id="PVH93136.1"/>
    </source>
</evidence>
<feature type="compositionally biased region" description="Polar residues" evidence="1">
    <location>
        <begin position="1"/>
        <end position="10"/>
    </location>
</feature>
<keyword evidence="2" id="KW-0812">Transmembrane</keyword>
<dbReference type="EMBL" id="KZ805613">
    <property type="protein sequence ID" value="PVH93136.1"/>
    <property type="molecule type" value="Genomic_DNA"/>
</dbReference>
<dbReference type="STRING" id="97972.A0A2V1D524"/>
<organism evidence="3 4">
    <name type="scientific">Periconia macrospinosa</name>
    <dbReference type="NCBI Taxonomy" id="97972"/>
    <lineage>
        <taxon>Eukaryota</taxon>
        <taxon>Fungi</taxon>
        <taxon>Dikarya</taxon>
        <taxon>Ascomycota</taxon>
        <taxon>Pezizomycotina</taxon>
        <taxon>Dothideomycetes</taxon>
        <taxon>Pleosporomycetidae</taxon>
        <taxon>Pleosporales</taxon>
        <taxon>Massarineae</taxon>
        <taxon>Periconiaceae</taxon>
        <taxon>Periconia</taxon>
    </lineage>
</organism>
<evidence type="ECO:0000313" key="4">
    <source>
        <dbReference type="Proteomes" id="UP000244855"/>
    </source>
</evidence>
<feature type="region of interest" description="Disordered" evidence="1">
    <location>
        <begin position="1"/>
        <end position="28"/>
    </location>
</feature>
<feature type="transmembrane region" description="Helical" evidence="2">
    <location>
        <begin position="42"/>
        <end position="60"/>
    </location>
</feature>
<dbReference type="InterPro" id="IPR021840">
    <property type="entry name" value="DUF3433"/>
</dbReference>
<keyword evidence="4" id="KW-1185">Reference proteome</keyword>
<keyword evidence="2" id="KW-1133">Transmembrane helix</keyword>
<evidence type="ECO:0000256" key="1">
    <source>
        <dbReference type="SAM" id="MobiDB-lite"/>
    </source>
</evidence>
<gene>
    <name evidence="3" type="ORF">DM02DRAFT_697456</name>
</gene>
<dbReference type="PANTHER" id="PTHR37544:SF3">
    <property type="entry name" value="SPRAY"/>
    <property type="match status" value="1"/>
</dbReference>
<accession>A0A2V1D524</accession>
<sequence length="513" mass="57064">MEPTTGTDFPSPTEAEPNRPLEQAKHHTPPQEWKAWALRKPWTITVLVFNVALIVAVLALERLSAQRNGLVEVHETSNQSASLSIHRITSSTGLLWTSLPSFIMVLNRLAWNSIVSAASERQPYVDIRKEAPKGACPSRSIMLDYRSYASLIAWVFACRNSHWLLGICMGLNQILSIFIIPIAAYILTPTTISLSTETTIDLARAFNGSLLDSTTDAQRAINEASAVLIYGATPPPYITSEYAFEPFSNVSVTTGNVTAAIDAFSAGGYPNNDVDAWNLTVVSCVPSFWRTHGNLTVALQSTAPSRFNFLPGQANSSELDLFKYQIPSLPSYQVFDPTAKFHTDAFGRAVFEYSAKLNPDSPFDSSTLMESMEKTFSAMMAFITGTALFEPVERRKVAAVQSINKMKILVVTPVAYTLIAVMTLVVLCNLWIIWYMDRYPSCLHEEPRGLLRMADLIHRSNLSSVVSRIRDEYPGGGGIEEIMQREYAKKEWRISYDIEKQRILVVGKEGNEI</sequence>
<name>A0A2V1D524_9PLEO</name>
<feature type="transmembrane region" description="Helical" evidence="2">
    <location>
        <begin position="413"/>
        <end position="436"/>
    </location>
</feature>
<reference evidence="3 4" key="1">
    <citation type="journal article" date="2018" name="Sci. Rep.">
        <title>Comparative genomics provides insights into the lifestyle and reveals functional heterogeneity of dark septate endophytic fungi.</title>
        <authorList>
            <person name="Knapp D.G."/>
            <person name="Nemeth J.B."/>
            <person name="Barry K."/>
            <person name="Hainaut M."/>
            <person name="Henrissat B."/>
            <person name="Johnson J."/>
            <person name="Kuo A."/>
            <person name="Lim J.H.P."/>
            <person name="Lipzen A."/>
            <person name="Nolan M."/>
            <person name="Ohm R.A."/>
            <person name="Tamas L."/>
            <person name="Grigoriev I.V."/>
            <person name="Spatafora J.W."/>
            <person name="Nagy L.G."/>
            <person name="Kovacs G.M."/>
        </authorList>
    </citation>
    <scope>NUCLEOTIDE SEQUENCE [LARGE SCALE GENOMIC DNA]</scope>
    <source>
        <strain evidence="3 4">DSE2036</strain>
    </source>
</reference>
<protein>
    <submittedName>
        <fullName evidence="3">Uncharacterized protein</fullName>
    </submittedName>
</protein>
<feature type="compositionally biased region" description="Basic and acidic residues" evidence="1">
    <location>
        <begin position="16"/>
        <end position="25"/>
    </location>
</feature>